<evidence type="ECO:0000313" key="4">
    <source>
        <dbReference type="Proteomes" id="UP000792457"/>
    </source>
</evidence>
<dbReference type="Gene3D" id="3.40.20.10">
    <property type="entry name" value="Severin"/>
    <property type="match status" value="2"/>
</dbReference>
<protein>
    <recommendedName>
        <fullName evidence="2">Gelsolin-like domain-containing protein</fullName>
    </recommendedName>
</protein>
<dbReference type="SUPFAM" id="SSF55753">
    <property type="entry name" value="Actin depolymerizing proteins"/>
    <property type="match status" value="2"/>
</dbReference>
<comment type="caution">
    <text evidence="3">The sequence shown here is derived from an EMBL/GenBank/DDBJ whole genome shotgun (WGS) entry which is preliminary data.</text>
</comment>
<dbReference type="PANTHER" id="PTHR11977">
    <property type="entry name" value="VILLIN"/>
    <property type="match status" value="1"/>
</dbReference>
<dbReference type="GO" id="GO:0005737">
    <property type="term" value="C:cytoplasm"/>
    <property type="evidence" value="ECO:0007669"/>
    <property type="project" value="TreeGrafter"/>
</dbReference>
<keyword evidence="4" id="KW-1185">Reference proteome</keyword>
<dbReference type="CDD" id="cd11289">
    <property type="entry name" value="gelsolin_S2_like"/>
    <property type="match status" value="1"/>
</dbReference>
<dbReference type="InterPro" id="IPR007123">
    <property type="entry name" value="Gelsolin-like_dom"/>
</dbReference>
<dbReference type="OrthoDB" id="6375767at2759"/>
<dbReference type="AlphaFoldDB" id="A0A8K0JX41"/>
<feature type="domain" description="Gelsolin-like" evidence="2">
    <location>
        <begin position="82"/>
        <end position="164"/>
    </location>
</feature>
<dbReference type="PRINTS" id="PR00597">
    <property type="entry name" value="GELSOLIN"/>
</dbReference>
<keyword evidence="1" id="KW-0677">Repeat</keyword>
<dbReference type="InterPro" id="IPR029006">
    <property type="entry name" value="ADF-H/Gelsolin-like_dom_sf"/>
</dbReference>
<name>A0A8K0JX41_LADFU</name>
<feature type="non-terminal residue" evidence="3">
    <location>
        <position position="1"/>
    </location>
</feature>
<dbReference type="CDD" id="cd11290">
    <property type="entry name" value="gelsolin_S1_like"/>
    <property type="match status" value="1"/>
</dbReference>
<dbReference type="PANTHER" id="PTHR11977:SF123">
    <property type="entry name" value="GELSOLIN"/>
    <property type="match status" value="1"/>
</dbReference>
<evidence type="ECO:0000256" key="1">
    <source>
        <dbReference type="ARBA" id="ARBA00022737"/>
    </source>
</evidence>
<dbReference type="GO" id="GO:0051015">
    <property type="term" value="F:actin filament binding"/>
    <property type="evidence" value="ECO:0007669"/>
    <property type="project" value="InterPro"/>
</dbReference>
<evidence type="ECO:0000259" key="2">
    <source>
        <dbReference type="Pfam" id="PF00626"/>
    </source>
</evidence>
<dbReference type="Pfam" id="PF00626">
    <property type="entry name" value="Gelsolin"/>
    <property type="match status" value="2"/>
</dbReference>
<organism evidence="3 4">
    <name type="scientific">Ladona fulva</name>
    <name type="common">Scarce chaser dragonfly</name>
    <name type="synonym">Libellula fulva</name>
    <dbReference type="NCBI Taxonomy" id="123851"/>
    <lineage>
        <taxon>Eukaryota</taxon>
        <taxon>Metazoa</taxon>
        <taxon>Ecdysozoa</taxon>
        <taxon>Arthropoda</taxon>
        <taxon>Hexapoda</taxon>
        <taxon>Insecta</taxon>
        <taxon>Pterygota</taxon>
        <taxon>Palaeoptera</taxon>
        <taxon>Odonata</taxon>
        <taxon>Epiprocta</taxon>
        <taxon>Anisoptera</taxon>
        <taxon>Libelluloidea</taxon>
        <taxon>Libellulidae</taxon>
        <taxon>Ladona</taxon>
    </lineage>
</organism>
<feature type="domain" description="Gelsolin-like" evidence="2">
    <location>
        <begin position="202"/>
        <end position="269"/>
    </location>
</feature>
<dbReference type="GO" id="GO:0015629">
    <property type="term" value="C:actin cytoskeleton"/>
    <property type="evidence" value="ECO:0007669"/>
    <property type="project" value="TreeGrafter"/>
</dbReference>
<dbReference type="GO" id="GO:0051016">
    <property type="term" value="P:barbed-end actin filament capping"/>
    <property type="evidence" value="ECO:0007669"/>
    <property type="project" value="TreeGrafter"/>
</dbReference>
<sequence length="340" mass="37542">MWSICVTHRNRFRGNMTSKQTTPLACQKRAGCATSDASSTCGIVVSVVAFCLFLLPTASAMHPAFENAGKTPGLEIWRIENFTAVAYPRADYGKFYMGDSYIVLFTKQGRDQRLSWDIHFWLGNGTSQDEAGSAAILAVDLDDSLGGAPVQYREVQEHESDLFLSHFPNGVRYLPGGVASGFTHVDPDAVEKRLFQVKGKRNIRVRQVALDASSMNKGDCFILDAGRNIYVYAGQQSKRTERLKAIAAANQVRDQDHAGRGRVHIIDEHSNEVERNKFFEELGSGSPSTIAPESAGGDDLEFERETENNVTLYKVSDQSGSMVVQKVAEKPLHQNMLLTT</sequence>
<gene>
    <name evidence="3" type="ORF">J437_LFUL004965</name>
</gene>
<dbReference type="FunFam" id="3.40.20.10:FF:000002">
    <property type="entry name" value="Gelsolin"/>
    <property type="match status" value="1"/>
</dbReference>
<dbReference type="Proteomes" id="UP000792457">
    <property type="component" value="Unassembled WGS sequence"/>
</dbReference>
<dbReference type="GO" id="GO:0005546">
    <property type="term" value="F:phosphatidylinositol-4,5-bisphosphate binding"/>
    <property type="evidence" value="ECO:0007669"/>
    <property type="project" value="TreeGrafter"/>
</dbReference>
<dbReference type="GO" id="GO:0051014">
    <property type="term" value="P:actin filament severing"/>
    <property type="evidence" value="ECO:0007669"/>
    <property type="project" value="TreeGrafter"/>
</dbReference>
<dbReference type="GO" id="GO:0008154">
    <property type="term" value="P:actin polymerization or depolymerization"/>
    <property type="evidence" value="ECO:0007669"/>
    <property type="project" value="TreeGrafter"/>
</dbReference>
<proteinExistence type="predicted"/>
<dbReference type="EMBL" id="KZ308162">
    <property type="protein sequence ID" value="KAG8223497.1"/>
    <property type="molecule type" value="Genomic_DNA"/>
</dbReference>
<reference evidence="3" key="1">
    <citation type="submission" date="2013-04" db="EMBL/GenBank/DDBJ databases">
        <authorList>
            <person name="Qu J."/>
            <person name="Murali S.C."/>
            <person name="Bandaranaike D."/>
            <person name="Bellair M."/>
            <person name="Blankenburg K."/>
            <person name="Chao H."/>
            <person name="Dinh H."/>
            <person name="Doddapaneni H."/>
            <person name="Downs B."/>
            <person name="Dugan-Rocha S."/>
            <person name="Elkadiri S."/>
            <person name="Gnanaolivu R.D."/>
            <person name="Hernandez B."/>
            <person name="Javaid M."/>
            <person name="Jayaseelan J.C."/>
            <person name="Lee S."/>
            <person name="Li M."/>
            <person name="Ming W."/>
            <person name="Munidasa M."/>
            <person name="Muniz J."/>
            <person name="Nguyen L."/>
            <person name="Ongeri F."/>
            <person name="Osuji N."/>
            <person name="Pu L.-L."/>
            <person name="Puazo M."/>
            <person name="Qu C."/>
            <person name="Quiroz J."/>
            <person name="Raj R."/>
            <person name="Weissenberger G."/>
            <person name="Xin Y."/>
            <person name="Zou X."/>
            <person name="Han Y."/>
            <person name="Richards S."/>
            <person name="Worley K."/>
            <person name="Muzny D."/>
            <person name="Gibbs R."/>
        </authorList>
    </citation>
    <scope>NUCLEOTIDE SEQUENCE</scope>
    <source>
        <strain evidence="3">Sampled in the wild</strain>
    </source>
</reference>
<dbReference type="SMART" id="SM00262">
    <property type="entry name" value="GEL"/>
    <property type="match status" value="2"/>
</dbReference>
<reference evidence="3" key="2">
    <citation type="submission" date="2017-10" db="EMBL/GenBank/DDBJ databases">
        <title>Ladona fulva Genome sequencing and assembly.</title>
        <authorList>
            <person name="Murali S."/>
            <person name="Richards S."/>
            <person name="Bandaranaike D."/>
            <person name="Bellair M."/>
            <person name="Blankenburg K."/>
            <person name="Chao H."/>
            <person name="Dinh H."/>
            <person name="Doddapaneni H."/>
            <person name="Dugan-Rocha S."/>
            <person name="Elkadiri S."/>
            <person name="Gnanaolivu R."/>
            <person name="Hernandez B."/>
            <person name="Skinner E."/>
            <person name="Javaid M."/>
            <person name="Lee S."/>
            <person name="Li M."/>
            <person name="Ming W."/>
            <person name="Munidasa M."/>
            <person name="Muniz J."/>
            <person name="Nguyen L."/>
            <person name="Hughes D."/>
            <person name="Osuji N."/>
            <person name="Pu L.-L."/>
            <person name="Puazo M."/>
            <person name="Qu C."/>
            <person name="Quiroz J."/>
            <person name="Raj R."/>
            <person name="Weissenberger G."/>
            <person name="Xin Y."/>
            <person name="Zou X."/>
            <person name="Han Y."/>
            <person name="Worley K."/>
            <person name="Muzny D."/>
            <person name="Gibbs R."/>
        </authorList>
    </citation>
    <scope>NUCLEOTIDE SEQUENCE</scope>
    <source>
        <strain evidence="3">Sampled in the wild</strain>
    </source>
</reference>
<evidence type="ECO:0000313" key="3">
    <source>
        <dbReference type="EMBL" id="KAG8223497.1"/>
    </source>
</evidence>
<dbReference type="InterPro" id="IPR007122">
    <property type="entry name" value="Villin/Gelsolin"/>
</dbReference>
<accession>A0A8K0JX41</accession>